<dbReference type="GO" id="GO:0033592">
    <property type="term" value="F:RNA strand annealing activity"/>
    <property type="evidence" value="ECO:0007669"/>
    <property type="project" value="EnsemblFungi"/>
</dbReference>
<organism evidence="7 8">
    <name type="scientific">Paramicrosporidium saccamoebae</name>
    <dbReference type="NCBI Taxonomy" id="1246581"/>
    <lineage>
        <taxon>Eukaryota</taxon>
        <taxon>Fungi</taxon>
        <taxon>Fungi incertae sedis</taxon>
        <taxon>Cryptomycota</taxon>
        <taxon>Cryptomycota incertae sedis</taxon>
        <taxon>Paramicrosporidium</taxon>
    </lineage>
</organism>
<dbReference type="InterPro" id="IPR001253">
    <property type="entry name" value="TIF_eIF-1A"/>
</dbReference>
<comment type="caution">
    <text evidence="7">The sequence shown here is derived from an EMBL/GenBank/DDBJ whole genome shotgun (WGS) entry which is preliminary data.</text>
</comment>
<dbReference type="GO" id="GO:0003743">
    <property type="term" value="F:translation initiation factor activity"/>
    <property type="evidence" value="ECO:0007669"/>
    <property type="project" value="UniProtKB-UniRule"/>
</dbReference>
<dbReference type="PROSITE" id="PS01262">
    <property type="entry name" value="IF1A"/>
    <property type="match status" value="1"/>
</dbReference>
<dbReference type="PROSITE" id="PS50832">
    <property type="entry name" value="S1_IF1_TYPE"/>
    <property type="match status" value="1"/>
</dbReference>
<evidence type="ECO:0000313" key="7">
    <source>
        <dbReference type="EMBL" id="PJF19448.1"/>
    </source>
</evidence>
<protein>
    <recommendedName>
        <fullName evidence="4">Eukaryotic translation initiation factor 4C</fullName>
    </recommendedName>
</protein>
<dbReference type="CDD" id="cd05793">
    <property type="entry name" value="S1_IF1A"/>
    <property type="match status" value="1"/>
</dbReference>
<name>A0A2H9TNW5_9FUNG</name>
<dbReference type="AlphaFoldDB" id="A0A2H9TNW5"/>
<comment type="similarity">
    <text evidence="1">Belongs to the eIF-1A family.</text>
</comment>
<dbReference type="EMBL" id="MTSL01000063">
    <property type="protein sequence ID" value="PJF19448.1"/>
    <property type="molecule type" value="Genomic_DNA"/>
</dbReference>
<dbReference type="PANTHER" id="PTHR21668">
    <property type="entry name" value="EIF-1A"/>
    <property type="match status" value="1"/>
</dbReference>
<keyword evidence="8" id="KW-1185">Reference proteome</keyword>
<evidence type="ECO:0000256" key="1">
    <source>
        <dbReference type="ARBA" id="ARBA00007392"/>
    </source>
</evidence>
<dbReference type="Gene3D" id="2.40.50.140">
    <property type="entry name" value="Nucleic acid-binding proteins"/>
    <property type="match status" value="1"/>
</dbReference>
<sequence length="99" mass="11210">MLGHGHLEVTCFDGVKRIGHIRGKLRKKVWMNVGDVILLSLRDFQEGRGDIILKYNADEARSLKSLGEIPETAVINETDANPENADIQFEFDEEDIDEI</sequence>
<dbReference type="Proteomes" id="UP000240830">
    <property type="component" value="Unassembled WGS sequence"/>
</dbReference>
<dbReference type="STRING" id="1246581.A0A2H9TNW5"/>
<evidence type="ECO:0000259" key="6">
    <source>
        <dbReference type="PROSITE" id="PS50832"/>
    </source>
</evidence>
<evidence type="ECO:0000256" key="2">
    <source>
        <dbReference type="ARBA" id="ARBA00022540"/>
    </source>
</evidence>
<proteinExistence type="inferred from homology"/>
<reference evidence="7 8" key="1">
    <citation type="submission" date="2016-10" db="EMBL/GenBank/DDBJ databases">
        <title>The genome of Paramicrosporidium saccamoebae is the missing link in understanding Cryptomycota and Microsporidia evolution.</title>
        <authorList>
            <person name="Quandt C.A."/>
            <person name="Beaudet D."/>
            <person name="Corsaro D."/>
            <person name="Michel R."/>
            <person name="Corradi N."/>
            <person name="James T."/>
        </authorList>
    </citation>
    <scope>NUCLEOTIDE SEQUENCE [LARGE SCALE GENOMIC DNA]</scope>
    <source>
        <strain evidence="7 8">KSL3</strain>
    </source>
</reference>
<dbReference type="OrthoDB" id="274995at2759"/>
<evidence type="ECO:0000256" key="3">
    <source>
        <dbReference type="ARBA" id="ARBA00022917"/>
    </source>
</evidence>
<evidence type="ECO:0000256" key="4">
    <source>
        <dbReference type="ARBA" id="ARBA00032507"/>
    </source>
</evidence>
<dbReference type="GO" id="GO:0003725">
    <property type="term" value="F:double-stranded RNA binding"/>
    <property type="evidence" value="ECO:0007669"/>
    <property type="project" value="EnsemblFungi"/>
</dbReference>
<dbReference type="SUPFAM" id="SSF50249">
    <property type="entry name" value="Nucleic acid-binding proteins"/>
    <property type="match status" value="1"/>
</dbReference>
<dbReference type="SMART" id="SM00652">
    <property type="entry name" value="eIF1a"/>
    <property type="match status" value="1"/>
</dbReference>
<feature type="domain" description="S1-like" evidence="6">
    <location>
        <begin position="1"/>
        <end position="56"/>
    </location>
</feature>
<gene>
    <name evidence="7" type="ORF">PSACC_00724</name>
</gene>
<dbReference type="Pfam" id="PF01176">
    <property type="entry name" value="eIF-1a"/>
    <property type="match status" value="1"/>
</dbReference>
<dbReference type="InterPro" id="IPR012340">
    <property type="entry name" value="NA-bd_OB-fold"/>
</dbReference>
<evidence type="ECO:0000256" key="5">
    <source>
        <dbReference type="PROSITE-ProRule" id="PRU00181"/>
    </source>
</evidence>
<evidence type="ECO:0000313" key="8">
    <source>
        <dbReference type="Proteomes" id="UP000240830"/>
    </source>
</evidence>
<keyword evidence="2 5" id="KW-0396">Initiation factor</keyword>
<accession>A0A2H9TNW5</accession>
<dbReference type="InterPro" id="IPR018104">
    <property type="entry name" value="TIF_eIF-1A_CS"/>
</dbReference>
<keyword evidence="3 5" id="KW-0648">Protein biosynthesis</keyword>
<dbReference type="InterPro" id="IPR006196">
    <property type="entry name" value="RNA-binding_domain_S1_IF1"/>
</dbReference>